<gene>
    <name evidence="1" type="ORF">EXN68_12070</name>
</gene>
<evidence type="ECO:0000313" key="2">
    <source>
        <dbReference type="Proteomes" id="UP000315434"/>
    </source>
</evidence>
<protein>
    <recommendedName>
        <fullName evidence="3">Transcriptional regulator</fullName>
    </recommendedName>
</protein>
<comment type="caution">
    <text evidence="1">The sequence shown here is derived from an EMBL/GenBank/DDBJ whole genome shotgun (WGS) entry which is preliminary data.</text>
</comment>
<dbReference type="OrthoDB" id="8394452at2"/>
<organism evidence="1 2">
    <name type="scientific">Rhizobium rhizogenes</name>
    <name type="common">Agrobacterium rhizogenes</name>
    <dbReference type="NCBI Taxonomy" id="359"/>
    <lineage>
        <taxon>Bacteria</taxon>
        <taxon>Pseudomonadati</taxon>
        <taxon>Pseudomonadota</taxon>
        <taxon>Alphaproteobacteria</taxon>
        <taxon>Hyphomicrobiales</taxon>
        <taxon>Rhizobiaceae</taxon>
        <taxon>Rhizobium/Agrobacterium group</taxon>
        <taxon>Rhizobium</taxon>
    </lineage>
</organism>
<dbReference type="AlphaFoldDB" id="A0A546XI77"/>
<evidence type="ECO:0000313" key="1">
    <source>
        <dbReference type="EMBL" id="TRB00447.1"/>
    </source>
</evidence>
<proteinExistence type="predicted"/>
<accession>A0A546XI77</accession>
<dbReference type="GeneID" id="61455601"/>
<dbReference type="Proteomes" id="UP000315434">
    <property type="component" value="Unassembled WGS sequence"/>
</dbReference>
<dbReference type="RefSeq" id="WP_142841007.1">
    <property type="nucleotide sequence ID" value="NZ_SGNY01000003.1"/>
</dbReference>
<reference evidence="1 2" key="1">
    <citation type="journal article" date="2019" name="Appl. Microbiol. Biotechnol.">
        <title>Differential efficiency of wild type rhizogenic strains for rol gene transformation of plants.</title>
        <authorList>
            <person name="Desmet S."/>
            <person name="De Keyser E."/>
            <person name="Van Vaerenbergh J."/>
            <person name="Baeyen S."/>
            <person name="Van Huylenbroeck J."/>
            <person name="Geelen D."/>
            <person name="Dhooghe E."/>
        </authorList>
    </citation>
    <scope>NUCLEOTIDE SEQUENCE [LARGE SCALE GENOMIC DNA]</scope>
    <source>
        <strain evidence="1 2">GBBC3284</strain>
    </source>
</reference>
<dbReference type="EMBL" id="SGNY01000003">
    <property type="protein sequence ID" value="TRB00447.1"/>
    <property type="molecule type" value="Genomic_DNA"/>
</dbReference>
<evidence type="ECO:0008006" key="3">
    <source>
        <dbReference type="Google" id="ProtNLM"/>
    </source>
</evidence>
<sequence>MKRLTDPAISELMKRPLSERARGFLRHVKLEGGKVDLSILGAAFHILAEECRRCGYLHVTADGDTAKLTGLGQAYLDRLMRAH</sequence>
<name>A0A546XI77_RHIRH</name>